<accession>A0A2G9TR47</accession>
<gene>
    <name evidence="1" type="ORF">TELCIR_18754</name>
</gene>
<sequence>MSTCSEESKEQLQIKLNLTCSVYTHGTESISPPANLYKINRIETDSSCGNAVRCAAPQPFKKISDSGKIRINITQCPQNLSITTINVFVNSQGMHAYSTSDSVPLQGFSKTADFLRFFFGDECEKTGYNCMPMTAFPQYCWYYNWHGKQAACYTVKQIREYKNQDYYDFVYLENAPTGYIETDVKQMFWIYDTNC</sequence>
<protein>
    <submittedName>
        <fullName evidence="1">Uncharacterized protein</fullName>
    </submittedName>
</protein>
<organism evidence="1 2">
    <name type="scientific">Teladorsagia circumcincta</name>
    <name type="common">Brown stomach worm</name>
    <name type="synonym">Ostertagia circumcincta</name>
    <dbReference type="NCBI Taxonomy" id="45464"/>
    <lineage>
        <taxon>Eukaryota</taxon>
        <taxon>Metazoa</taxon>
        <taxon>Ecdysozoa</taxon>
        <taxon>Nematoda</taxon>
        <taxon>Chromadorea</taxon>
        <taxon>Rhabditida</taxon>
        <taxon>Rhabditina</taxon>
        <taxon>Rhabditomorpha</taxon>
        <taxon>Strongyloidea</taxon>
        <taxon>Trichostrongylidae</taxon>
        <taxon>Teladorsagia</taxon>
    </lineage>
</organism>
<evidence type="ECO:0000313" key="1">
    <source>
        <dbReference type="EMBL" id="PIO59770.1"/>
    </source>
</evidence>
<evidence type="ECO:0000313" key="2">
    <source>
        <dbReference type="Proteomes" id="UP000230423"/>
    </source>
</evidence>
<dbReference type="EMBL" id="KZ356975">
    <property type="protein sequence ID" value="PIO59770.1"/>
    <property type="molecule type" value="Genomic_DNA"/>
</dbReference>
<name>A0A2G9TR47_TELCI</name>
<dbReference type="Proteomes" id="UP000230423">
    <property type="component" value="Unassembled WGS sequence"/>
</dbReference>
<proteinExistence type="predicted"/>
<reference evidence="1 2" key="1">
    <citation type="submission" date="2015-09" db="EMBL/GenBank/DDBJ databases">
        <title>Draft genome of the parasitic nematode Teladorsagia circumcincta isolate WARC Sus (inbred).</title>
        <authorList>
            <person name="Mitreva M."/>
        </authorList>
    </citation>
    <scope>NUCLEOTIDE SEQUENCE [LARGE SCALE GENOMIC DNA]</scope>
    <source>
        <strain evidence="1 2">S</strain>
    </source>
</reference>
<keyword evidence="2" id="KW-1185">Reference proteome</keyword>
<dbReference type="AlphaFoldDB" id="A0A2G9TR47"/>
<dbReference type="OrthoDB" id="10554483at2759"/>